<reference evidence="3" key="1">
    <citation type="submission" date="2014-12" db="EMBL/GenBank/DDBJ databases">
        <title>Insight into the proteome of Arion vulgaris.</title>
        <authorList>
            <person name="Aradska J."/>
            <person name="Bulat T."/>
            <person name="Smidak R."/>
            <person name="Sarate P."/>
            <person name="Gangsoo J."/>
            <person name="Sialana F."/>
            <person name="Bilban M."/>
            <person name="Lubec G."/>
        </authorList>
    </citation>
    <scope>NUCLEOTIDE SEQUENCE</scope>
    <source>
        <tissue evidence="3">Skin</tissue>
    </source>
</reference>
<comment type="similarity">
    <text evidence="1">Belongs to the SAPAP family.</text>
</comment>
<evidence type="ECO:0000256" key="1">
    <source>
        <dbReference type="ARBA" id="ARBA00008839"/>
    </source>
</evidence>
<dbReference type="InterPro" id="IPR005026">
    <property type="entry name" value="SAPAP"/>
</dbReference>
<evidence type="ECO:0000256" key="2">
    <source>
        <dbReference type="SAM" id="MobiDB-lite"/>
    </source>
</evidence>
<feature type="non-terminal residue" evidence="3">
    <location>
        <position position="1"/>
    </location>
</feature>
<sequence>TKPVQSGYSASEDMNSSHANSPVIVVNGHISKYPTGDAQKDGEYLLQRMQFVETRLKGLCLQAEADLRSLDLPEEASGRMRAAIGKA</sequence>
<feature type="region of interest" description="Disordered" evidence="2">
    <location>
        <begin position="1"/>
        <end position="20"/>
    </location>
</feature>
<dbReference type="EMBL" id="HACG01015598">
    <property type="protein sequence ID" value="CEK62463.1"/>
    <property type="molecule type" value="Transcribed_RNA"/>
</dbReference>
<organism evidence="3">
    <name type="scientific">Arion vulgaris</name>
    <dbReference type="NCBI Taxonomy" id="1028688"/>
    <lineage>
        <taxon>Eukaryota</taxon>
        <taxon>Metazoa</taxon>
        <taxon>Spiralia</taxon>
        <taxon>Lophotrochozoa</taxon>
        <taxon>Mollusca</taxon>
        <taxon>Gastropoda</taxon>
        <taxon>Heterobranchia</taxon>
        <taxon>Euthyneura</taxon>
        <taxon>Panpulmonata</taxon>
        <taxon>Eupulmonata</taxon>
        <taxon>Stylommatophora</taxon>
        <taxon>Helicina</taxon>
        <taxon>Arionoidea</taxon>
        <taxon>Arionidae</taxon>
        <taxon>Arion</taxon>
    </lineage>
</organism>
<protein>
    <submittedName>
        <fullName evidence="3">Uncharacterized protein</fullName>
    </submittedName>
</protein>
<accession>A0A0B6Z1T5</accession>
<evidence type="ECO:0000313" key="3">
    <source>
        <dbReference type="EMBL" id="CEK62463.1"/>
    </source>
</evidence>
<proteinExistence type="inferred from homology"/>
<dbReference type="Pfam" id="PF03359">
    <property type="entry name" value="GKAP"/>
    <property type="match status" value="1"/>
</dbReference>
<dbReference type="AlphaFoldDB" id="A0A0B6Z1T5"/>
<name>A0A0B6Z1T5_9EUPU</name>
<gene>
    <name evidence="3" type="primary">ORF45229</name>
</gene>
<feature type="non-terminal residue" evidence="3">
    <location>
        <position position="87"/>
    </location>
</feature>
<dbReference type="GO" id="GO:0023052">
    <property type="term" value="P:signaling"/>
    <property type="evidence" value="ECO:0007669"/>
    <property type="project" value="InterPro"/>
</dbReference>